<dbReference type="InterPro" id="IPR048333">
    <property type="entry name" value="HA2_WH"/>
</dbReference>
<keyword evidence="3" id="KW-0547">Nucleotide-binding</keyword>
<reference evidence="13" key="2">
    <citation type="submission" date="2022-01" db="EMBL/GenBank/DDBJ databases">
        <authorList>
            <person name="Hirooka S."/>
            <person name="Miyagishima S.Y."/>
        </authorList>
    </citation>
    <scope>NUCLEOTIDE SEQUENCE</scope>
    <source>
        <strain evidence="13">NBRC 102759</strain>
    </source>
</reference>
<dbReference type="Pfam" id="PF04408">
    <property type="entry name" value="WHD_HA2"/>
    <property type="match status" value="1"/>
</dbReference>
<evidence type="ECO:0000256" key="4">
    <source>
        <dbReference type="ARBA" id="ARBA00022801"/>
    </source>
</evidence>
<feature type="compositionally biased region" description="Polar residues" evidence="10">
    <location>
        <begin position="157"/>
        <end position="171"/>
    </location>
</feature>
<dbReference type="GO" id="GO:0016787">
    <property type="term" value="F:hydrolase activity"/>
    <property type="evidence" value="ECO:0007669"/>
    <property type="project" value="UniProtKB-KW"/>
</dbReference>
<dbReference type="OrthoDB" id="10253254at2759"/>
<keyword evidence="7" id="KW-0508">mRNA splicing</keyword>
<dbReference type="InterPro" id="IPR007502">
    <property type="entry name" value="Helicase-assoc_dom"/>
</dbReference>
<feature type="compositionally biased region" description="Basic and acidic residues" evidence="10">
    <location>
        <begin position="1"/>
        <end position="11"/>
    </location>
</feature>
<dbReference type="PROSITE" id="PS00690">
    <property type="entry name" value="DEAH_ATP_HELICASE"/>
    <property type="match status" value="1"/>
</dbReference>
<feature type="region of interest" description="Disordered" evidence="10">
    <location>
        <begin position="369"/>
        <end position="394"/>
    </location>
</feature>
<organism evidence="13 14">
    <name type="scientific">Galdieria partita</name>
    <dbReference type="NCBI Taxonomy" id="83374"/>
    <lineage>
        <taxon>Eukaryota</taxon>
        <taxon>Rhodophyta</taxon>
        <taxon>Bangiophyceae</taxon>
        <taxon>Galdieriales</taxon>
        <taxon>Galdieriaceae</taxon>
        <taxon>Galdieria</taxon>
    </lineage>
</organism>
<dbReference type="Pfam" id="PF21010">
    <property type="entry name" value="HA2_C"/>
    <property type="match status" value="1"/>
</dbReference>
<dbReference type="InterPro" id="IPR011545">
    <property type="entry name" value="DEAD/DEAH_box_helicase_dom"/>
</dbReference>
<comment type="similarity">
    <text evidence="8">Belongs to the DEAD box helicase family. DEAH subfamily. PRP16 sub-subfamily.</text>
</comment>
<evidence type="ECO:0000259" key="11">
    <source>
        <dbReference type="PROSITE" id="PS51192"/>
    </source>
</evidence>
<keyword evidence="5" id="KW-0347">Helicase</keyword>
<feature type="compositionally biased region" description="Basic residues" evidence="10">
    <location>
        <begin position="85"/>
        <end position="95"/>
    </location>
</feature>
<evidence type="ECO:0000256" key="5">
    <source>
        <dbReference type="ARBA" id="ARBA00022806"/>
    </source>
</evidence>
<name>A0A9C7URI5_9RHOD</name>
<evidence type="ECO:0000256" key="10">
    <source>
        <dbReference type="SAM" id="MobiDB-lite"/>
    </source>
</evidence>
<dbReference type="Pfam" id="PF00270">
    <property type="entry name" value="DEAD"/>
    <property type="match status" value="1"/>
</dbReference>
<dbReference type="EMBL" id="BQMJ01000034">
    <property type="protein sequence ID" value="GJQ12562.1"/>
    <property type="molecule type" value="Genomic_DNA"/>
</dbReference>
<dbReference type="PANTHER" id="PTHR18934">
    <property type="entry name" value="ATP-DEPENDENT RNA HELICASE"/>
    <property type="match status" value="1"/>
</dbReference>
<dbReference type="GO" id="GO:0005524">
    <property type="term" value="F:ATP binding"/>
    <property type="evidence" value="ECO:0007669"/>
    <property type="project" value="UniProtKB-KW"/>
</dbReference>
<dbReference type="SMART" id="SM00487">
    <property type="entry name" value="DEXDc"/>
    <property type="match status" value="1"/>
</dbReference>
<dbReference type="PROSITE" id="PS51194">
    <property type="entry name" value="HELICASE_CTER"/>
    <property type="match status" value="1"/>
</dbReference>
<evidence type="ECO:0000256" key="6">
    <source>
        <dbReference type="ARBA" id="ARBA00022840"/>
    </source>
</evidence>
<dbReference type="PANTHER" id="PTHR18934:SF91">
    <property type="entry name" value="PRE-MRNA-SPLICING FACTOR ATP-DEPENDENT RNA HELICASE PRP16"/>
    <property type="match status" value="1"/>
</dbReference>
<dbReference type="Gene3D" id="1.20.120.1080">
    <property type="match status" value="1"/>
</dbReference>
<reference evidence="13" key="1">
    <citation type="journal article" date="2022" name="Proc. Natl. Acad. Sci. U.S.A.">
        <title>Life cycle and functional genomics of the unicellular red alga Galdieria for elucidating algal and plant evolution and industrial use.</title>
        <authorList>
            <person name="Hirooka S."/>
            <person name="Itabashi T."/>
            <person name="Ichinose T.M."/>
            <person name="Onuma R."/>
            <person name="Fujiwara T."/>
            <person name="Yamashita S."/>
            <person name="Jong L.W."/>
            <person name="Tomita R."/>
            <person name="Iwane A.H."/>
            <person name="Miyagishima S.Y."/>
        </authorList>
    </citation>
    <scope>NUCLEOTIDE SEQUENCE</scope>
    <source>
        <strain evidence="13">NBRC 102759</strain>
    </source>
</reference>
<evidence type="ECO:0000259" key="12">
    <source>
        <dbReference type="PROSITE" id="PS51194"/>
    </source>
</evidence>
<dbReference type="Proteomes" id="UP001061958">
    <property type="component" value="Unassembled WGS sequence"/>
</dbReference>
<dbReference type="AlphaFoldDB" id="A0A9C7URI5"/>
<feature type="domain" description="Helicase ATP-binding" evidence="11">
    <location>
        <begin position="441"/>
        <end position="604"/>
    </location>
</feature>
<feature type="region of interest" description="Disordered" evidence="10">
    <location>
        <begin position="1"/>
        <end position="44"/>
    </location>
</feature>
<proteinExistence type="inferred from homology"/>
<dbReference type="FunFam" id="3.40.50.300:FF:000007">
    <property type="entry name" value="Pre-mRNA-splicing factor ATP-dependent RNA helicase"/>
    <property type="match status" value="1"/>
</dbReference>
<dbReference type="Pfam" id="PF07717">
    <property type="entry name" value="OB_NTP_bind"/>
    <property type="match status" value="1"/>
</dbReference>
<feature type="region of interest" description="Disordered" evidence="10">
    <location>
        <begin position="1094"/>
        <end position="1114"/>
    </location>
</feature>
<evidence type="ECO:0000256" key="2">
    <source>
        <dbReference type="ARBA" id="ARBA00022664"/>
    </source>
</evidence>
<dbReference type="EC" id="3.6.4.13" evidence="1"/>
<dbReference type="GO" id="GO:0008380">
    <property type="term" value="P:RNA splicing"/>
    <property type="evidence" value="ECO:0007669"/>
    <property type="project" value="UniProtKB-KW"/>
</dbReference>
<dbReference type="InterPro" id="IPR014001">
    <property type="entry name" value="Helicase_ATP-bd"/>
</dbReference>
<comment type="caution">
    <text evidence="13">The sequence shown here is derived from an EMBL/GenBank/DDBJ whole genome shotgun (WGS) entry which is preliminary data.</text>
</comment>
<accession>A0A9C7URI5</accession>
<dbReference type="GO" id="GO:0003723">
    <property type="term" value="F:RNA binding"/>
    <property type="evidence" value="ECO:0007669"/>
    <property type="project" value="TreeGrafter"/>
</dbReference>
<dbReference type="Pfam" id="PF00271">
    <property type="entry name" value="Helicase_C"/>
    <property type="match status" value="1"/>
</dbReference>
<evidence type="ECO:0000256" key="3">
    <source>
        <dbReference type="ARBA" id="ARBA00022741"/>
    </source>
</evidence>
<dbReference type="InterPro" id="IPR011709">
    <property type="entry name" value="DEAD-box_helicase_OB_fold"/>
</dbReference>
<evidence type="ECO:0000256" key="9">
    <source>
        <dbReference type="ARBA" id="ARBA00047984"/>
    </source>
</evidence>
<dbReference type="SUPFAM" id="SSF52540">
    <property type="entry name" value="P-loop containing nucleoside triphosphate hydrolases"/>
    <property type="match status" value="1"/>
</dbReference>
<dbReference type="InterPro" id="IPR003593">
    <property type="entry name" value="AAA+_ATPase"/>
</dbReference>
<dbReference type="SMART" id="SM00382">
    <property type="entry name" value="AAA"/>
    <property type="match status" value="1"/>
</dbReference>
<dbReference type="FunFam" id="1.20.120.1080:FF:000001">
    <property type="entry name" value="Pre-mRNA-splicing factor ATP-dependent RNA helicase"/>
    <property type="match status" value="1"/>
</dbReference>
<dbReference type="CDD" id="cd18791">
    <property type="entry name" value="SF2_C_RHA"/>
    <property type="match status" value="1"/>
</dbReference>
<feature type="region of interest" description="Disordered" evidence="10">
    <location>
        <begin position="76"/>
        <end position="171"/>
    </location>
</feature>
<keyword evidence="4" id="KW-0378">Hydrolase</keyword>
<dbReference type="PROSITE" id="PS51192">
    <property type="entry name" value="HELICASE_ATP_BIND_1"/>
    <property type="match status" value="1"/>
</dbReference>
<feature type="compositionally biased region" description="Polar residues" evidence="10">
    <location>
        <begin position="25"/>
        <end position="38"/>
    </location>
</feature>
<dbReference type="Gene3D" id="3.40.50.300">
    <property type="entry name" value="P-loop containing nucleotide triphosphate hydrolases"/>
    <property type="match status" value="2"/>
</dbReference>
<keyword evidence="14" id="KW-1185">Reference proteome</keyword>
<dbReference type="InterPro" id="IPR001650">
    <property type="entry name" value="Helicase_C-like"/>
</dbReference>
<evidence type="ECO:0000313" key="14">
    <source>
        <dbReference type="Proteomes" id="UP001061958"/>
    </source>
</evidence>
<evidence type="ECO:0000256" key="1">
    <source>
        <dbReference type="ARBA" id="ARBA00012552"/>
    </source>
</evidence>
<evidence type="ECO:0000256" key="7">
    <source>
        <dbReference type="ARBA" id="ARBA00023187"/>
    </source>
</evidence>
<dbReference type="GO" id="GO:0006397">
    <property type="term" value="P:mRNA processing"/>
    <property type="evidence" value="ECO:0007669"/>
    <property type="project" value="UniProtKB-KW"/>
</dbReference>
<feature type="domain" description="Helicase C-terminal" evidence="12">
    <location>
        <begin position="629"/>
        <end position="802"/>
    </location>
</feature>
<evidence type="ECO:0000256" key="8">
    <source>
        <dbReference type="ARBA" id="ARBA00038040"/>
    </source>
</evidence>
<dbReference type="InterPro" id="IPR027417">
    <property type="entry name" value="P-loop_NTPase"/>
</dbReference>
<protein>
    <recommendedName>
        <fullName evidence="1">RNA helicase</fullName>
        <ecNumber evidence="1">3.6.4.13</ecNumber>
    </recommendedName>
</protein>
<dbReference type="InterPro" id="IPR002464">
    <property type="entry name" value="DNA/RNA_helicase_DEAH_CS"/>
</dbReference>
<comment type="catalytic activity">
    <reaction evidence="9">
        <text>ATP + H2O = ADP + phosphate + H(+)</text>
        <dbReference type="Rhea" id="RHEA:13065"/>
        <dbReference type="ChEBI" id="CHEBI:15377"/>
        <dbReference type="ChEBI" id="CHEBI:15378"/>
        <dbReference type="ChEBI" id="CHEBI:30616"/>
        <dbReference type="ChEBI" id="CHEBI:43474"/>
        <dbReference type="ChEBI" id="CHEBI:456216"/>
        <dbReference type="EC" id="3.6.4.13"/>
    </reaction>
</comment>
<sequence>MNDEKEHELLRGSDASQGGLYFPKKTQNQRIETNTNGVEQPKWEKKTLLPKHVDEAYKASPAVSLISSVEAVKRNVHSTEDKQSHWPRHAHKRKRLESTPNMSSDLVFSDVAKRPPVVSKKKPDFRSKPKPVAPSDNSLSTHNKSEKIRTPSRISWEGSTPKLSTWDTEDPTQGNFPYLLNRNTPLTGKLPSYDDDNNSRASTPVMDALYKEQESLLEREWYLKDEEGSVMDDSNGAYLFNTNTSNVQERRAKKVSARAAALNEDSNRWENLQMRLGGGDKSQQKFDIEVDDEETVRVSLLVKDTIPPFLEGQAKLEGSLDTVLPVKDSTSDLAKIARKGSRVVQEAREQRERGQARVKYWELGKAAGAKEKEAEEAQRERQETEASLRKIETSNDIDDYKSSMRYGNVLSGKASESEERQHSIAQQRKTLPIYGMKNDILRVVRENQIVVIVGETGSGKTTQLTQYLHEEGYSKRGIIGCTQPRRVAAVSVANRVAEEMQVELGKEVGYAIRFEDFTCEKTVIKYMTDGILLRESLSDPDLEKYSCIIMDEAHERSLNTDVLFGILKQLASRRSDLKIIVTSATLESEKFAEFFGRVPIFRIPGRTYPVDIFHSKSVVEDYVEGAVRQVLQIHLQAAIPGDILVFMTGQEDIEVTCETIASRLEKLEGAKPLLILPIYSQLASDLQARIFEPAPEGTRKVVVATNIAETSLTVDGVKYVVDSGFCKLKTYNPRIGMDALLLCPISQASASQRAGRAGRTGPGRCYRLYTEYAFSHEMLPANVPEIQRTNLGHVVLLLKSLGVSDLLHFPFMDPPPPENIVKSMLGLWFLGALDGGGRLTDLGKRMSSFPLDPPLSAMILAGQRFGCNDEVVTIVSMLSVPSIFIRPPGREEEADAVREKFLVPESDHLTLLHIFQRYRGSGCRAEWCNKHFLNSKGMRKAAEVRSQLVDLMKEQGMEVVSCGLKWDIIRKAICAAYFHQAARMKGIGDYVNLRTSVQCYLHPSSALAGLGYNPEYVVYHELVYTGTKEYMHCVTAVEPQWLAELGPMFFTLKEGNTSRLEKQRQEQQDRLLMEQQHEEAKLEKEREQAMASKLKSRNRIATPGATPRFRPSFF</sequence>
<dbReference type="SMART" id="SM00490">
    <property type="entry name" value="HELICc"/>
    <property type="match status" value="1"/>
</dbReference>
<evidence type="ECO:0000313" key="13">
    <source>
        <dbReference type="EMBL" id="GJQ12562.1"/>
    </source>
</evidence>
<dbReference type="FunFam" id="3.40.50.300:FF:000615">
    <property type="entry name" value="pre-mRNA-splicing factor ATP-dependent RNA helicase DEAH7"/>
    <property type="match status" value="1"/>
</dbReference>
<dbReference type="GO" id="GO:0003724">
    <property type="term" value="F:RNA helicase activity"/>
    <property type="evidence" value="ECO:0007669"/>
    <property type="project" value="UniProtKB-EC"/>
</dbReference>
<gene>
    <name evidence="13" type="ORF">GpartN1_g4353.t1</name>
</gene>
<dbReference type="SMART" id="SM00847">
    <property type="entry name" value="HA2"/>
    <property type="match status" value="1"/>
</dbReference>
<keyword evidence="6" id="KW-0067">ATP-binding</keyword>
<keyword evidence="2" id="KW-0507">mRNA processing</keyword>